<evidence type="ECO:0000259" key="1">
    <source>
        <dbReference type="Pfam" id="PF14301"/>
    </source>
</evidence>
<reference evidence="2 3" key="1">
    <citation type="submission" date="2019-10" db="EMBL/GenBank/DDBJ databases">
        <title>Complete genome sequence of Variovorax paradoxus 5C-2.</title>
        <authorList>
            <person name="Gogoleva N.E."/>
            <person name="Balkin A.S."/>
        </authorList>
    </citation>
    <scope>NUCLEOTIDE SEQUENCE [LARGE SCALE GENOMIC DNA]</scope>
    <source>
        <strain evidence="2 3">5C-2</strain>
    </source>
</reference>
<feature type="domain" description="DUF4376" evidence="1">
    <location>
        <begin position="81"/>
        <end position="190"/>
    </location>
</feature>
<sequence length="203" mass="22709">MIDFTVYKTATGEVVRSGYAGSEDECLSQAFEGESVYVGKARFDQYLADGKPVDMPSKPDEHHVFDWTHRAWLDPRTMEDRRRALRERVTERRWEIETGGITLQSGVRVLTGKPDQDRITAVIVNADIAGIDAVDFKADSGWARLTLDELRGVAKAIGLHVQACFSAERTHHAAIDQLRTEAETEAYDISAGWPLTNNSIETQ</sequence>
<dbReference type="AlphaFoldDB" id="A0A5Q0M312"/>
<evidence type="ECO:0000313" key="3">
    <source>
        <dbReference type="Proteomes" id="UP000326780"/>
    </source>
</evidence>
<dbReference type="InterPro" id="IPR025484">
    <property type="entry name" value="DUF4376"/>
</dbReference>
<evidence type="ECO:0000313" key="2">
    <source>
        <dbReference type="EMBL" id="QFZ82862.1"/>
    </source>
</evidence>
<dbReference type="Pfam" id="PF14301">
    <property type="entry name" value="DUF4376"/>
    <property type="match status" value="1"/>
</dbReference>
<dbReference type="EMBL" id="CP045644">
    <property type="protein sequence ID" value="QFZ82862.1"/>
    <property type="molecule type" value="Genomic_DNA"/>
</dbReference>
<protein>
    <submittedName>
        <fullName evidence="2">DUF4376 domain-containing protein</fullName>
    </submittedName>
</protein>
<proteinExistence type="predicted"/>
<dbReference type="Proteomes" id="UP000326780">
    <property type="component" value="Chromosome"/>
</dbReference>
<dbReference type="RefSeq" id="WP_153281657.1">
    <property type="nucleotide sequence ID" value="NZ_CP045644.1"/>
</dbReference>
<accession>A0A5Q0M312</accession>
<name>A0A5Q0M312_VARPD</name>
<gene>
    <name evidence="2" type="ORF">GFK26_08865</name>
</gene>
<organism evidence="2 3">
    <name type="scientific">Variovorax paradoxus</name>
    <dbReference type="NCBI Taxonomy" id="34073"/>
    <lineage>
        <taxon>Bacteria</taxon>
        <taxon>Pseudomonadati</taxon>
        <taxon>Pseudomonadota</taxon>
        <taxon>Betaproteobacteria</taxon>
        <taxon>Burkholderiales</taxon>
        <taxon>Comamonadaceae</taxon>
        <taxon>Variovorax</taxon>
    </lineage>
</organism>